<dbReference type="AlphaFoldDB" id="A0A150TL87"/>
<evidence type="ECO:0000313" key="3">
    <source>
        <dbReference type="Proteomes" id="UP000075502"/>
    </source>
</evidence>
<evidence type="ECO:0000313" key="1">
    <source>
        <dbReference type="EMBL" id="KYF53655.1"/>
    </source>
</evidence>
<dbReference type="EMBL" id="JEME01002033">
    <property type="protein sequence ID" value="KYG05445.1"/>
    <property type="molecule type" value="Genomic_DNA"/>
</dbReference>
<name>A0A150TL87_SORCE</name>
<evidence type="ECO:0000313" key="4">
    <source>
        <dbReference type="Proteomes" id="UP000075604"/>
    </source>
</evidence>
<sequence length="71" mass="7819">MSGVIRATTLGRYGRLANGNAYCDDPQEPDHVRADGRWTMTGATAADGIVMWFWAWESVPGAEKRKTTYPG</sequence>
<evidence type="ECO:0000313" key="2">
    <source>
        <dbReference type="EMBL" id="KYG05445.1"/>
    </source>
</evidence>
<dbReference type="Proteomes" id="UP000075604">
    <property type="component" value="Unassembled WGS sequence"/>
</dbReference>
<proteinExistence type="predicted"/>
<reference evidence="3 4" key="1">
    <citation type="submission" date="2014-02" db="EMBL/GenBank/DDBJ databases">
        <title>The small core and large imbalanced accessory genome model reveals a collaborative survival strategy of Sorangium cellulosum strains in nature.</title>
        <authorList>
            <person name="Han K."/>
            <person name="Peng R."/>
            <person name="Blom J."/>
            <person name="Li Y.-Z."/>
        </authorList>
    </citation>
    <scope>NUCLEOTIDE SEQUENCE [LARGE SCALE GENOMIC DNA]</scope>
    <source>
        <strain evidence="2 3">So0007-03</strain>
        <strain evidence="1 4">So0157-18</strain>
    </source>
</reference>
<gene>
    <name evidence="1" type="ORF">BE04_25890</name>
    <name evidence="2" type="ORF">BE21_40640</name>
</gene>
<dbReference type="EMBL" id="JELX01002982">
    <property type="protein sequence ID" value="KYF53655.1"/>
    <property type="molecule type" value="Genomic_DNA"/>
</dbReference>
<dbReference type="Proteomes" id="UP000075502">
    <property type="component" value="Unassembled WGS sequence"/>
</dbReference>
<accession>A0A150TL87</accession>
<organism evidence="2 3">
    <name type="scientific">Sorangium cellulosum</name>
    <name type="common">Polyangium cellulosum</name>
    <dbReference type="NCBI Taxonomy" id="56"/>
    <lineage>
        <taxon>Bacteria</taxon>
        <taxon>Pseudomonadati</taxon>
        <taxon>Myxococcota</taxon>
        <taxon>Polyangia</taxon>
        <taxon>Polyangiales</taxon>
        <taxon>Polyangiaceae</taxon>
        <taxon>Sorangium</taxon>
    </lineage>
</organism>
<comment type="caution">
    <text evidence="2">The sequence shown here is derived from an EMBL/GenBank/DDBJ whole genome shotgun (WGS) entry which is preliminary data.</text>
</comment>
<protein>
    <submittedName>
        <fullName evidence="2">Uncharacterized protein</fullName>
    </submittedName>
</protein>